<comment type="caution">
    <text evidence="3">The sequence shown here is derived from an EMBL/GenBank/DDBJ whole genome shotgun (WGS) entry which is preliminary data.</text>
</comment>
<keyword evidence="1" id="KW-0560">Oxidoreductase</keyword>
<comment type="similarity">
    <text evidence="2">Belongs to the asaB hydroxylase/desaturase family.</text>
</comment>
<dbReference type="GO" id="GO:0016491">
    <property type="term" value="F:oxidoreductase activity"/>
    <property type="evidence" value="ECO:0007669"/>
    <property type="project" value="UniProtKB-KW"/>
</dbReference>
<keyword evidence="4" id="KW-1185">Reference proteome</keyword>
<gene>
    <name evidence="3" type="ORF">EK21DRAFT_113631</name>
</gene>
<dbReference type="EMBL" id="ML978210">
    <property type="protein sequence ID" value="KAF2028617.1"/>
    <property type="molecule type" value="Genomic_DNA"/>
</dbReference>
<evidence type="ECO:0008006" key="5">
    <source>
        <dbReference type="Google" id="ProtNLM"/>
    </source>
</evidence>
<dbReference type="Proteomes" id="UP000799777">
    <property type="component" value="Unassembled WGS sequence"/>
</dbReference>
<dbReference type="InterPro" id="IPR044053">
    <property type="entry name" value="AsaB-like"/>
</dbReference>
<dbReference type="OrthoDB" id="412788at2759"/>
<dbReference type="AlphaFoldDB" id="A0A9P4H6U0"/>
<evidence type="ECO:0000313" key="3">
    <source>
        <dbReference type="EMBL" id="KAF2028617.1"/>
    </source>
</evidence>
<protein>
    <recommendedName>
        <fullName evidence="5">CmcJ-like methyltransferase</fullName>
    </recommendedName>
</protein>
<dbReference type="PANTHER" id="PTHR34598:SF3">
    <property type="entry name" value="OXIDOREDUCTASE AN1597"/>
    <property type="match status" value="1"/>
</dbReference>
<proteinExistence type="inferred from homology"/>
<evidence type="ECO:0000256" key="1">
    <source>
        <dbReference type="ARBA" id="ARBA00023002"/>
    </source>
</evidence>
<accession>A0A9P4H6U0</accession>
<organism evidence="3 4">
    <name type="scientific">Setomelanomma holmii</name>
    <dbReference type="NCBI Taxonomy" id="210430"/>
    <lineage>
        <taxon>Eukaryota</taxon>
        <taxon>Fungi</taxon>
        <taxon>Dikarya</taxon>
        <taxon>Ascomycota</taxon>
        <taxon>Pezizomycotina</taxon>
        <taxon>Dothideomycetes</taxon>
        <taxon>Pleosporomycetidae</taxon>
        <taxon>Pleosporales</taxon>
        <taxon>Pleosporineae</taxon>
        <taxon>Phaeosphaeriaceae</taxon>
        <taxon>Setomelanomma</taxon>
    </lineage>
</organism>
<dbReference type="PANTHER" id="PTHR34598">
    <property type="entry name" value="BLL6449 PROTEIN"/>
    <property type="match status" value="1"/>
</dbReference>
<evidence type="ECO:0000313" key="4">
    <source>
        <dbReference type="Proteomes" id="UP000799777"/>
    </source>
</evidence>
<name>A0A9P4H6U0_9PLEO</name>
<dbReference type="NCBIfam" id="NF041278">
    <property type="entry name" value="CmcJ_NvfI_EfuI"/>
    <property type="match status" value="1"/>
</dbReference>
<reference evidence="3" key="1">
    <citation type="journal article" date="2020" name="Stud. Mycol.">
        <title>101 Dothideomycetes genomes: a test case for predicting lifestyles and emergence of pathogens.</title>
        <authorList>
            <person name="Haridas S."/>
            <person name="Albert R."/>
            <person name="Binder M."/>
            <person name="Bloem J."/>
            <person name="Labutti K."/>
            <person name="Salamov A."/>
            <person name="Andreopoulos B."/>
            <person name="Baker S."/>
            <person name="Barry K."/>
            <person name="Bills G."/>
            <person name="Bluhm B."/>
            <person name="Cannon C."/>
            <person name="Castanera R."/>
            <person name="Culley D."/>
            <person name="Daum C."/>
            <person name="Ezra D."/>
            <person name="Gonzalez J."/>
            <person name="Henrissat B."/>
            <person name="Kuo A."/>
            <person name="Liang C."/>
            <person name="Lipzen A."/>
            <person name="Lutzoni F."/>
            <person name="Magnuson J."/>
            <person name="Mondo S."/>
            <person name="Nolan M."/>
            <person name="Ohm R."/>
            <person name="Pangilinan J."/>
            <person name="Park H.-J."/>
            <person name="Ramirez L."/>
            <person name="Alfaro M."/>
            <person name="Sun H."/>
            <person name="Tritt A."/>
            <person name="Yoshinaga Y."/>
            <person name="Zwiers L.-H."/>
            <person name="Turgeon B."/>
            <person name="Goodwin S."/>
            <person name="Spatafora J."/>
            <person name="Crous P."/>
            <person name="Grigoriev I."/>
        </authorList>
    </citation>
    <scope>NUCLEOTIDE SEQUENCE</scope>
    <source>
        <strain evidence="3">CBS 110217</strain>
    </source>
</reference>
<sequence>MTQSQLDFDARLSFTKYNERFKVEKPYAFKIPLEGTDIPSSNIDHSGTGIFHVTDIRGIESSFSLAKNGFAILPFRDDLSYEDYHDETKVQKYFREVEELLKEHLEAKEVKVFRHAIRKRDAAWPERYAGEVYKFDQPTTVAHIGNFWKPLRGPLNDWPLIYYDSSTVNRDRDLEPADLIYPDRVAENTCIYHSPDYKWYFLSSQKTSEIIVFMQGDTLVNAPPGVPHCSVPNPHTPVGEPPRQSIEVRCLVFYD</sequence>
<evidence type="ECO:0000256" key="2">
    <source>
        <dbReference type="ARBA" id="ARBA00023604"/>
    </source>
</evidence>